<feature type="transmembrane region" description="Helical" evidence="6">
    <location>
        <begin position="356"/>
        <end position="375"/>
    </location>
</feature>
<reference evidence="7" key="1">
    <citation type="journal article" date="2014" name="Int. J. Syst. Evol. Microbiol.">
        <title>Complete genome sequence of Corynebacterium casei LMG S-19264T (=DSM 44701T), isolated from a smear-ripened cheese.</title>
        <authorList>
            <consortium name="US DOE Joint Genome Institute (JGI-PGF)"/>
            <person name="Walter F."/>
            <person name="Albersmeier A."/>
            <person name="Kalinowski J."/>
            <person name="Ruckert C."/>
        </authorList>
    </citation>
    <scope>NUCLEOTIDE SEQUENCE</scope>
    <source>
        <strain evidence="7">CGMCC 1.16134</strain>
    </source>
</reference>
<dbReference type="PRINTS" id="PR01988">
    <property type="entry name" value="EXPORTERBACE"/>
</dbReference>
<protein>
    <submittedName>
        <fullName evidence="7">MFS transporter</fullName>
    </submittedName>
</protein>
<dbReference type="InterPro" id="IPR036259">
    <property type="entry name" value="MFS_trans_sf"/>
</dbReference>
<gene>
    <name evidence="7" type="ORF">GCM10010912_63180</name>
</gene>
<evidence type="ECO:0000256" key="3">
    <source>
        <dbReference type="ARBA" id="ARBA00022692"/>
    </source>
</evidence>
<dbReference type="InterPro" id="IPR022324">
    <property type="entry name" value="Bacilysin_exporter_BacE_put"/>
</dbReference>
<dbReference type="GO" id="GO:0005886">
    <property type="term" value="C:plasma membrane"/>
    <property type="evidence" value="ECO:0007669"/>
    <property type="project" value="UniProtKB-SubCell"/>
</dbReference>
<keyword evidence="4 6" id="KW-1133">Transmembrane helix</keyword>
<organism evidence="7 8">
    <name type="scientific">Paenibacillus albidus</name>
    <dbReference type="NCBI Taxonomy" id="2041023"/>
    <lineage>
        <taxon>Bacteria</taxon>
        <taxon>Bacillati</taxon>
        <taxon>Bacillota</taxon>
        <taxon>Bacilli</taxon>
        <taxon>Bacillales</taxon>
        <taxon>Paenibacillaceae</taxon>
        <taxon>Paenibacillus</taxon>
    </lineage>
</organism>
<feature type="transmembrane region" description="Helical" evidence="6">
    <location>
        <begin position="142"/>
        <end position="165"/>
    </location>
</feature>
<evidence type="ECO:0000313" key="7">
    <source>
        <dbReference type="EMBL" id="GGG10134.1"/>
    </source>
</evidence>
<evidence type="ECO:0000256" key="4">
    <source>
        <dbReference type="ARBA" id="ARBA00022989"/>
    </source>
</evidence>
<evidence type="ECO:0000256" key="5">
    <source>
        <dbReference type="ARBA" id="ARBA00023136"/>
    </source>
</evidence>
<evidence type="ECO:0000256" key="1">
    <source>
        <dbReference type="ARBA" id="ARBA00004651"/>
    </source>
</evidence>
<name>A0A917D3B8_9BACL</name>
<dbReference type="PANTHER" id="PTHR23513">
    <property type="entry name" value="INTEGRAL MEMBRANE EFFLUX PROTEIN-RELATED"/>
    <property type="match status" value="1"/>
</dbReference>
<dbReference type="RefSeq" id="WP_189031849.1">
    <property type="nucleotide sequence ID" value="NZ_BMKR01000049.1"/>
</dbReference>
<keyword evidence="3 6" id="KW-0812">Transmembrane</keyword>
<dbReference type="AlphaFoldDB" id="A0A917D3B8"/>
<feature type="transmembrane region" description="Helical" evidence="6">
    <location>
        <begin position="387"/>
        <end position="409"/>
    </location>
</feature>
<keyword evidence="5 6" id="KW-0472">Membrane</keyword>
<dbReference type="Pfam" id="PF07690">
    <property type="entry name" value="MFS_1"/>
    <property type="match status" value="1"/>
</dbReference>
<evidence type="ECO:0000313" key="8">
    <source>
        <dbReference type="Proteomes" id="UP000637643"/>
    </source>
</evidence>
<proteinExistence type="predicted"/>
<dbReference type="Gene3D" id="1.20.1250.20">
    <property type="entry name" value="MFS general substrate transporter like domains"/>
    <property type="match status" value="1"/>
</dbReference>
<dbReference type="GO" id="GO:0022857">
    <property type="term" value="F:transmembrane transporter activity"/>
    <property type="evidence" value="ECO:0007669"/>
    <property type="project" value="InterPro"/>
</dbReference>
<dbReference type="InterPro" id="IPR011701">
    <property type="entry name" value="MFS"/>
</dbReference>
<keyword evidence="2" id="KW-1003">Cell membrane</keyword>
<dbReference type="PANTHER" id="PTHR23513:SF11">
    <property type="entry name" value="STAPHYLOFERRIN A TRANSPORTER"/>
    <property type="match status" value="1"/>
</dbReference>
<sequence>MKNTALPNTGNGYRRLFTAGIINGIGDRFSSIAMLALVLELTGSGMAVGISLGMRVLPYLFLAPLSGRLGSRLPRKAIMIATDLFRVPVALAFLWVDGESRLWVLYAASFILASGEAIYSPLRKSAIPLLVPRDRLFAVNGLEQLMTGCVLILGAFAGGALSLWFGPGMAFFLNAVSFLVAAFLVSGISFPVPLDPDGDMEGSAFGADPKPNIKGHRQGNPWRSLGLLVSGSLALQVIIGYELLVPLLNGLDNVLISVYAVQEFHAGELGVGAFYAALGMGLSLSFFAGRYLNRGLLAVALTALLIEGGMLMWISGSDSFALAFVLYILLALAGGTGNACLDTLVMRATPSSEQSFLFGILSAAGNTLLGLSMLASGWLLESVSPRVLGFAGGAGFACIALLLGGYALLRARKKGFKSL</sequence>
<reference evidence="7" key="2">
    <citation type="submission" date="2020-09" db="EMBL/GenBank/DDBJ databases">
        <authorList>
            <person name="Sun Q."/>
            <person name="Zhou Y."/>
        </authorList>
    </citation>
    <scope>NUCLEOTIDE SEQUENCE</scope>
    <source>
        <strain evidence="7">CGMCC 1.16134</strain>
    </source>
</reference>
<dbReference type="EMBL" id="BMKR01000049">
    <property type="protein sequence ID" value="GGG10134.1"/>
    <property type="molecule type" value="Genomic_DNA"/>
</dbReference>
<dbReference type="SUPFAM" id="SSF103473">
    <property type="entry name" value="MFS general substrate transporter"/>
    <property type="match status" value="1"/>
</dbReference>
<evidence type="ECO:0000256" key="6">
    <source>
        <dbReference type="SAM" id="Phobius"/>
    </source>
</evidence>
<dbReference type="CDD" id="cd06173">
    <property type="entry name" value="MFS_MefA_like"/>
    <property type="match status" value="1"/>
</dbReference>
<feature type="transmembrane region" description="Helical" evidence="6">
    <location>
        <begin position="45"/>
        <end position="65"/>
    </location>
</feature>
<feature type="transmembrane region" description="Helical" evidence="6">
    <location>
        <begin position="269"/>
        <end position="288"/>
    </location>
</feature>
<keyword evidence="8" id="KW-1185">Reference proteome</keyword>
<comment type="caution">
    <text evidence="7">The sequence shown here is derived from an EMBL/GenBank/DDBJ whole genome shotgun (WGS) entry which is preliminary data.</text>
</comment>
<dbReference type="Proteomes" id="UP000637643">
    <property type="component" value="Unassembled WGS sequence"/>
</dbReference>
<feature type="transmembrane region" description="Helical" evidence="6">
    <location>
        <begin position="77"/>
        <end position="96"/>
    </location>
</feature>
<feature type="transmembrane region" description="Helical" evidence="6">
    <location>
        <begin position="102"/>
        <end position="122"/>
    </location>
</feature>
<comment type="subcellular location">
    <subcellularLocation>
        <location evidence="1">Cell membrane</location>
        <topology evidence="1">Multi-pass membrane protein</topology>
    </subcellularLocation>
</comment>
<feature type="transmembrane region" description="Helical" evidence="6">
    <location>
        <begin position="320"/>
        <end position="344"/>
    </location>
</feature>
<feature type="transmembrane region" description="Helical" evidence="6">
    <location>
        <begin position="295"/>
        <end position="314"/>
    </location>
</feature>
<evidence type="ECO:0000256" key="2">
    <source>
        <dbReference type="ARBA" id="ARBA00022475"/>
    </source>
</evidence>
<accession>A0A917D3B8</accession>
<feature type="transmembrane region" description="Helical" evidence="6">
    <location>
        <begin position="171"/>
        <end position="190"/>
    </location>
</feature>